<keyword evidence="3" id="KW-1185">Reference proteome</keyword>
<dbReference type="EMBL" id="JAULSY010000104">
    <property type="protein sequence ID" value="KAK0665684.1"/>
    <property type="molecule type" value="Genomic_DNA"/>
</dbReference>
<dbReference type="Proteomes" id="UP001174997">
    <property type="component" value="Unassembled WGS sequence"/>
</dbReference>
<dbReference type="AlphaFoldDB" id="A0AA39Z8J5"/>
<feature type="region of interest" description="Disordered" evidence="1">
    <location>
        <begin position="82"/>
        <end position="102"/>
    </location>
</feature>
<accession>A0AA39Z8J5</accession>
<feature type="compositionally biased region" description="Pro residues" evidence="1">
    <location>
        <begin position="88"/>
        <end position="98"/>
    </location>
</feature>
<name>A0AA39Z8J5_9PEZI</name>
<proteinExistence type="predicted"/>
<organism evidence="2 3">
    <name type="scientific">Cercophora samala</name>
    <dbReference type="NCBI Taxonomy" id="330535"/>
    <lineage>
        <taxon>Eukaryota</taxon>
        <taxon>Fungi</taxon>
        <taxon>Dikarya</taxon>
        <taxon>Ascomycota</taxon>
        <taxon>Pezizomycotina</taxon>
        <taxon>Sordariomycetes</taxon>
        <taxon>Sordariomycetidae</taxon>
        <taxon>Sordariales</taxon>
        <taxon>Lasiosphaeriaceae</taxon>
        <taxon>Cercophora</taxon>
    </lineage>
</organism>
<evidence type="ECO:0000256" key="1">
    <source>
        <dbReference type="SAM" id="MobiDB-lite"/>
    </source>
</evidence>
<protein>
    <submittedName>
        <fullName evidence="2">Uncharacterized protein</fullName>
    </submittedName>
</protein>
<sequence length="274" mass="31197">MSRLALPQRLLWARARVHPQIFHQRHQRRSAVMPVCPPPHPQPRTIRPDPDRQQQPMKTGLLTLDTCSLELFERPVCITAAAASSPPSSGPPSDPNDLPPDLEEGFVSLDYALAVLRSLMTLAEKDRDDHGFSLGPLSNKGTVEMQRGSDELDCVQMTAMIVHRAKSTWDPARPNHLREMLMVEKRRKGRMGRGNSSDRLLEELLIHDIARRLAPIYKHSTWRHASLNVDRQSPDFMTVRDAIWPAYETARERQGFRDPDDLTMGEKSLADFYV</sequence>
<feature type="region of interest" description="Disordered" evidence="1">
    <location>
        <begin position="28"/>
        <end position="56"/>
    </location>
</feature>
<evidence type="ECO:0000313" key="2">
    <source>
        <dbReference type="EMBL" id="KAK0665684.1"/>
    </source>
</evidence>
<comment type="caution">
    <text evidence="2">The sequence shown here is derived from an EMBL/GenBank/DDBJ whole genome shotgun (WGS) entry which is preliminary data.</text>
</comment>
<gene>
    <name evidence="2" type="ORF">QBC41DRAFT_378989</name>
</gene>
<evidence type="ECO:0000313" key="3">
    <source>
        <dbReference type="Proteomes" id="UP001174997"/>
    </source>
</evidence>
<reference evidence="2" key="1">
    <citation type="submission" date="2023-06" db="EMBL/GenBank/DDBJ databases">
        <title>Genome-scale phylogeny and comparative genomics of the fungal order Sordariales.</title>
        <authorList>
            <consortium name="Lawrence Berkeley National Laboratory"/>
            <person name="Hensen N."/>
            <person name="Bonometti L."/>
            <person name="Westerberg I."/>
            <person name="Brannstrom I.O."/>
            <person name="Guillou S."/>
            <person name="Cros-Aarteil S."/>
            <person name="Calhoun S."/>
            <person name="Haridas S."/>
            <person name="Kuo A."/>
            <person name="Mondo S."/>
            <person name="Pangilinan J."/>
            <person name="Riley R."/>
            <person name="Labutti K."/>
            <person name="Andreopoulos B."/>
            <person name="Lipzen A."/>
            <person name="Chen C."/>
            <person name="Yanf M."/>
            <person name="Daum C."/>
            <person name="Ng V."/>
            <person name="Clum A."/>
            <person name="Steindorff A."/>
            <person name="Ohm R."/>
            <person name="Martin F."/>
            <person name="Silar P."/>
            <person name="Natvig D."/>
            <person name="Lalanne C."/>
            <person name="Gautier V."/>
            <person name="Ament-Velasquez S.L."/>
            <person name="Kruys A."/>
            <person name="Hutchinson M.I."/>
            <person name="Powell A.J."/>
            <person name="Barry K."/>
            <person name="Miller A.N."/>
            <person name="Grigoriev I.V."/>
            <person name="Debuchy R."/>
            <person name="Gladieux P."/>
            <person name="Thoren M.H."/>
            <person name="Johannesson H."/>
        </authorList>
    </citation>
    <scope>NUCLEOTIDE SEQUENCE</scope>
    <source>
        <strain evidence="2">CBS 307.81</strain>
    </source>
</reference>